<evidence type="ECO:0000256" key="7">
    <source>
        <dbReference type="ARBA" id="ARBA00023242"/>
    </source>
</evidence>
<comment type="subcellular location">
    <subcellularLocation>
        <location evidence="1">Nucleus</location>
    </subcellularLocation>
</comment>
<gene>
    <name evidence="10" type="ORF">K469DRAFT_492068</name>
</gene>
<dbReference type="PROSITE" id="PS50157">
    <property type="entry name" value="ZINC_FINGER_C2H2_2"/>
    <property type="match status" value="1"/>
</dbReference>
<evidence type="ECO:0000256" key="2">
    <source>
        <dbReference type="ARBA" id="ARBA00022723"/>
    </source>
</evidence>
<evidence type="ECO:0000256" key="5">
    <source>
        <dbReference type="ARBA" id="ARBA00023015"/>
    </source>
</evidence>
<dbReference type="SUPFAM" id="SSF57667">
    <property type="entry name" value="beta-beta-alpha zinc fingers"/>
    <property type="match status" value="1"/>
</dbReference>
<feature type="non-terminal residue" evidence="10">
    <location>
        <position position="93"/>
    </location>
</feature>
<keyword evidence="7" id="KW-0539">Nucleus</keyword>
<evidence type="ECO:0000259" key="9">
    <source>
        <dbReference type="PROSITE" id="PS50157"/>
    </source>
</evidence>
<keyword evidence="11" id="KW-1185">Reference proteome</keyword>
<evidence type="ECO:0000256" key="4">
    <source>
        <dbReference type="ARBA" id="ARBA00022833"/>
    </source>
</evidence>
<dbReference type="PANTHER" id="PTHR46179">
    <property type="entry name" value="ZINC FINGER PROTEIN"/>
    <property type="match status" value="1"/>
</dbReference>
<protein>
    <recommendedName>
        <fullName evidence="9">C2H2-type domain-containing protein</fullName>
    </recommendedName>
</protein>
<keyword evidence="4" id="KW-0862">Zinc</keyword>
<keyword evidence="2" id="KW-0479">Metal-binding</keyword>
<name>A0A6A6DP04_9PEZI</name>
<dbReference type="OrthoDB" id="2687452at2759"/>
<feature type="non-terminal residue" evidence="10">
    <location>
        <position position="1"/>
    </location>
</feature>
<accession>A0A6A6DP04</accession>
<dbReference type="InterPro" id="IPR036236">
    <property type="entry name" value="Znf_C2H2_sf"/>
</dbReference>
<evidence type="ECO:0000256" key="8">
    <source>
        <dbReference type="PROSITE-ProRule" id="PRU00042"/>
    </source>
</evidence>
<dbReference type="Pfam" id="PF00096">
    <property type="entry name" value="zf-C2H2"/>
    <property type="match status" value="2"/>
</dbReference>
<dbReference type="AlphaFoldDB" id="A0A6A6DP04"/>
<dbReference type="Gene3D" id="3.30.160.60">
    <property type="entry name" value="Classic Zinc Finger"/>
    <property type="match status" value="1"/>
</dbReference>
<reference evidence="10" key="1">
    <citation type="journal article" date="2020" name="Stud. Mycol.">
        <title>101 Dothideomycetes genomes: a test case for predicting lifestyles and emergence of pathogens.</title>
        <authorList>
            <person name="Haridas S."/>
            <person name="Albert R."/>
            <person name="Binder M."/>
            <person name="Bloem J."/>
            <person name="Labutti K."/>
            <person name="Salamov A."/>
            <person name="Andreopoulos B."/>
            <person name="Baker S."/>
            <person name="Barry K."/>
            <person name="Bills G."/>
            <person name="Bluhm B."/>
            <person name="Cannon C."/>
            <person name="Castanera R."/>
            <person name="Culley D."/>
            <person name="Daum C."/>
            <person name="Ezra D."/>
            <person name="Gonzalez J."/>
            <person name="Henrissat B."/>
            <person name="Kuo A."/>
            <person name="Liang C."/>
            <person name="Lipzen A."/>
            <person name="Lutzoni F."/>
            <person name="Magnuson J."/>
            <person name="Mondo S."/>
            <person name="Nolan M."/>
            <person name="Ohm R."/>
            <person name="Pangilinan J."/>
            <person name="Park H.-J."/>
            <person name="Ramirez L."/>
            <person name="Alfaro M."/>
            <person name="Sun H."/>
            <person name="Tritt A."/>
            <person name="Yoshinaga Y."/>
            <person name="Zwiers L.-H."/>
            <person name="Turgeon B."/>
            <person name="Goodwin S."/>
            <person name="Spatafora J."/>
            <person name="Crous P."/>
            <person name="Grigoriev I."/>
        </authorList>
    </citation>
    <scope>NUCLEOTIDE SEQUENCE</scope>
    <source>
        <strain evidence="10">CBS 207.26</strain>
    </source>
</reference>
<dbReference type="PROSITE" id="PS00028">
    <property type="entry name" value="ZINC_FINGER_C2H2_1"/>
    <property type="match status" value="1"/>
</dbReference>
<proteinExistence type="predicted"/>
<sequence>EPPRNAQNELICDFPGCNNIFKRIGDWRLHMNKHNRPYKCSFPGCGKGFTTSGSQRLHEGSVHQMHGEPLSCPHCPCKAPRRDNLLRHIIRYH</sequence>
<keyword evidence="3 8" id="KW-0863">Zinc-finger</keyword>
<dbReference type="InterPro" id="IPR013087">
    <property type="entry name" value="Znf_C2H2_type"/>
</dbReference>
<dbReference type="EMBL" id="ML994653">
    <property type="protein sequence ID" value="KAF2181307.1"/>
    <property type="molecule type" value="Genomic_DNA"/>
</dbReference>
<evidence type="ECO:0000256" key="3">
    <source>
        <dbReference type="ARBA" id="ARBA00022771"/>
    </source>
</evidence>
<evidence type="ECO:0000256" key="1">
    <source>
        <dbReference type="ARBA" id="ARBA00004123"/>
    </source>
</evidence>
<dbReference type="GO" id="GO:0006357">
    <property type="term" value="P:regulation of transcription by RNA polymerase II"/>
    <property type="evidence" value="ECO:0007669"/>
    <property type="project" value="TreeGrafter"/>
</dbReference>
<evidence type="ECO:0000256" key="6">
    <source>
        <dbReference type="ARBA" id="ARBA00023163"/>
    </source>
</evidence>
<evidence type="ECO:0000313" key="11">
    <source>
        <dbReference type="Proteomes" id="UP000800200"/>
    </source>
</evidence>
<dbReference type="GO" id="GO:0008270">
    <property type="term" value="F:zinc ion binding"/>
    <property type="evidence" value="ECO:0007669"/>
    <property type="project" value="UniProtKB-KW"/>
</dbReference>
<organism evidence="10 11">
    <name type="scientific">Zopfia rhizophila CBS 207.26</name>
    <dbReference type="NCBI Taxonomy" id="1314779"/>
    <lineage>
        <taxon>Eukaryota</taxon>
        <taxon>Fungi</taxon>
        <taxon>Dikarya</taxon>
        <taxon>Ascomycota</taxon>
        <taxon>Pezizomycotina</taxon>
        <taxon>Dothideomycetes</taxon>
        <taxon>Dothideomycetes incertae sedis</taxon>
        <taxon>Zopfiaceae</taxon>
        <taxon>Zopfia</taxon>
    </lineage>
</organism>
<dbReference type="InterPro" id="IPR051061">
    <property type="entry name" value="Zinc_finger_trans_reg"/>
</dbReference>
<dbReference type="GO" id="GO:0005634">
    <property type="term" value="C:nucleus"/>
    <property type="evidence" value="ECO:0007669"/>
    <property type="project" value="UniProtKB-SubCell"/>
</dbReference>
<dbReference type="PANTHER" id="PTHR46179:SF13">
    <property type="entry name" value="C2H2-TYPE DOMAIN-CONTAINING PROTEIN"/>
    <property type="match status" value="1"/>
</dbReference>
<keyword evidence="5" id="KW-0805">Transcription regulation</keyword>
<keyword evidence="6" id="KW-0804">Transcription</keyword>
<dbReference type="Proteomes" id="UP000800200">
    <property type="component" value="Unassembled WGS sequence"/>
</dbReference>
<evidence type="ECO:0000313" key="10">
    <source>
        <dbReference type="EMBL" id="KAF2181307.1"/>
    </source>
</evidence>
<feature type="domain" description="C2H2-type" evidence="9">
    <location>
        <begin position="38"/>
        <end position="68"/>
    </location>
</feature>
<dbReference type="SMART" id="SM00355">
    <property type="entry name" value="ZnF_C2H2"/>
    <property type="match status" value="3"/>
</dbReference>